<proteinExistence type="predicted"/>
<dbReference type="OrthoDB" id="6387823at2"/>
<organism evidence="1 2">
    <name type="scientific">Marisediminitalea aggregata</name>
    <dbReference type="NCBI Taxonomy" id="634436"/>
    <lineage>
        <taxon>Bacteria</taxon>
        <taxon>Pseudomonadati</taxon>
        <taxon>Pseudomonadota</taxon>
        <taxon>Gammaproteobacteria</taxon>
        <taxon>Alteromonadales</taxon>
        <taxon>Alteromonadaceae</taxon>
        <taxon>Marisediminitalea</taxon>
    </lineage>
</organism>
<evidence type="ECO:0000313" key="1">
    <source>
        <dbReference type="EMBL" id="SHH28693.1"/>
    </source>
</evidence>
<reference evidence="2" key="1">
    <citation type="submission" date="2016-11" db="EMBL/GenBank/DDBJ databases">
        <authorList>
            <person name="Varghese N."/>
            <person name="Submissions S."/>
        </authorList>
    </citation>
    <scope>NUCLEOTIDE SEQUENCE [LARGE SCALE GENOMIC DNA]</scope>
    <source>
        <strain evidence="2">CGMCC 1.8995</strain>
    </source>
</reference>
<dbReference type="PROSITE" id="PS51257">
    <property type="entry name" value="PROKAR_LIPOPROTEIN"/>
    <property type="match status" value="1"/>
</dbReference>
<evidence type="ECO:0008006" key="3">
    <source>
        <dbReference type="Google" id="ProtNLM"/>
    </source>
</evidence>
<dbReference type="AlphaFoldDB" id="A0A1M5RSC2"/>
<protein>
    <recommendedName>
        <fullName evidence="3">Lipoprotein</fullName>
    </recommendedName>
</protein>
<dbReference type="RefSeq" id="WP_073325136.1">
    <property type="nucleotide sequence ID" value="NZ_FQWD01000008.1"/>
</dbReference>
<gene>
    <name evidence="1" type="ORF">SAMN05216361_4200</name>
</gene>
<accession>A0A1M5RSC2</accession>
<keyword evidence="2" id="KW-1185">Reference proteome</keyword>
<dbReference type="Proteomes" id="UP000184520">
    <property type="component" value="Unassembled WGS sequence"/>
</dbReference>
<sequence length="72" mass="8483">MKRQKIAVLLMGLGLIGCSNKQLYQGVMQNRQHACQQELPQQQEACMKRYETSYEEYERERLRTMSGEQSEP</sequence>
<dbReference type="EMBL" id="FQWD01000008">
    <property type="protein sequence ID" value="SHH28693.1"/>
    <property type="molecule type" value="Genomic_DNA"/>
</dbReference>
<name>A0A1M5RSC2_9ALTE</name>
<evidence type="ECO:0000313" key="2">
    <source>
        <dbReference type="Proteomes" id="UP000184520"/>
    </source>
</evidence>